<proteinExistence type="predicted"/>
<dbReference type="EMBL" id="SRLO01000593">
    <property type="protein sequence ID" value="TNN51134.1"/>
    <property type="molecule type" value="Genomic_DNA"/>
</dbReference>
<sequence length="74" mass="8261">MQVHQKLTQLRAQRGLWPRPAASTCRQKRQRPSCELGAETEQTAVISTSLRIAGRRVAGKQARCFVISCVRLGI</sequence>
<evidence type="ECO:0000313" key="1">
    <source>
        <dbReference type="EMBL" id="TNN51134.1"/>
    </source>
</evidence>
<comment type="caution">
    <text evidence="1">The sequence shown here is derived from an EMBL/GenBank/DDBJ whole genome shotgun (WGS) entry which is preliminary data.</text>
</comment>
<protein>
    <submittedName>
        <fullName evidence="1">Uncharacterized protein</fullName>
    </submittedName>
</protein>
<accession>A0A4Z2GEJ2</accession>
<dbReference type="AlphaFoldDB" id="A0A4Z2GEJ2"/>
<gene>
    <name evidence="1" type="ORF">EYF80_038655</name>
</gene>
<dbReference type="Proteomes" id="UP000314294">
    <property type="component" value="Unassembled WGS sequence"/>
</dbReference>
<reference evidence="1 2" key="1">
    <citation type="submission" date="2019-03" db="EMBL/GenBank/DDBJ databases">
        <title>First draft genome of Liparis tanakae, snailfish: a comprehensive survey of snailfish specific genes.</title>
        <authorList>
            <person name="Kim W."/>
            <person name="Song I."/>
            <person name="Jeong J.-H."/>
            <person name="Kim D."/>
            <person name="Kim S."/>
            <person name="Ryu S."/>
            <person name="Song J.Y."/>
            <person name="Lee S.K."/>
        </authorList>
    </citation>
    <scope>NUCLEOTIDE SEQUENCE [LARGE SCALE GENOMIC DNA]</scope>
    <source>
        <tissue evidence="1">Muscle</tissue>
    </source>
</reference>
<name>A0A4Z2GEJ2_9TELE</name>
<evidence type="ECO:0000313" key="2">
    <source>
        <dbReference type="Proteomes" id="UP000314294"/>
    </source>
</evidence>
<keyword evidence="2" id="KW-1185">Reference proteome</keyword>
<organism evidence="1 2">
    <name type="scientific">Liparis tanakae</name>
    <name type="common">Tanaka's snailfish</name>
    <dbReference type="NCBI Taxonomy" id="230148"/>
    <lineage>
        <taxon>Eukaryota</taxon>
        <taxon>Metazoa</taxon>
        <taxon>Chordata</taxon>
        <taxon>Craniata</taxon>
        <taxon>Vertebrata</taxon>
        <taxon>Euteleostomi</taxon>
        <taxon>Actinopterygii</taxon>
        <taxon>Neopterygii</taxon>
        <taxon>Teleostei</taxon>
        <taxon>Neoteleostei</taxon>
        <taxon>Acanthomorphata</taxon>
        <taxon>Eupercaria</taxon>
        <taxon>Perciformes</taxon>
        <taxon>Cottioidei</taxon>
        <taxon>Cottales</taxon>
        <taxon>Liparidae</taxon>
        <taxon>Liparis</taxon>
    </lineage>
</organism>